<dbReference type="Proteomes" id="UP000597877">
    <property type="component" value="Unassembled WGS sequence"/>
</dbReference>
<feature type="region of interest" description="Disordered" evidence="1">
    <location>
        <begin position="59"/>
        <end position="94"/>
    </location>
</feature>
<name>A0ABR7F4D5_9FIRM</name>
<dbReference type="EMBL" id="JACOOZ010000007">
    <property type="protein sequence ID" value="MBC5668451.1"/>
    <property type="molecule type" value="Genomic_DNA"/>
</dbReference>
<organism evidence="2 3">
    <name type="scientific">Eubacterium segne</name>
    <dbReference type="NCBI Taxonomy" id="2763045"/>
    <lineage>
        <taxon>Bacteria</taxon>
        <taxon>Bacillati</taxon>
        <taxon>Bacillota</taxon>
        <taxon>Clostridia</taxon>
        <taxon>Eubacteriales</taxon>
        <taxon>Eubacteriaceae</taxon>
        <taxon>Eubacterium</taxon>
    </lineage>
</organism>
<accession>A0ABR7F4D5</accession>
<protein>
    <submittedName>
        <fullName evidence="2">Uncharacterized protein</fullName>
    </submittedName>
</protein>
<evidence type="ECO:0000256" key="1">
    <source>
        <dbReference type="SAM" id="MobiDB-lite"/>
    </source>
</evidence>
<evidence type="ECO:0000313" key="2">
    <source>
        <dbReference type="EMBL" id="MBC5668451.1"/>
    </source>
</evidence>
<proteinExistence type="predicted"/>
<gene>
    <name evidence="2" type="ORF">H8S00_10685</name>
</gene>
<reference evidence="2 3" key="1">
    <citation type="submission" date="2020-08" db="EMBL/GenBank/DDBJ databases">
        <title>Genome public.</title>
        <authorList>
            <person name="Liu C."/>
            <person name="Sun Q."/>
        </authorList>
    </citation>
    <scope>NUCLEOTIDE SEQUENCE [LARGE SCALE GENOMIC DNA]</scope>
    <source>
        <strain evidence="2 3">BX4</strain>
    </source>
</reference>
<comment type="caution">
    <text evidence="2">The sequence shown here is derived from an EMBL/GenBank/DDBJ whole genome shotgun (WGS) entry which is preliminary data.</text>
</comment>
<sequence>MNSLLNEKRSIYSNMERDAMVVIRECANINIKIEEKEEKQDMCKAIDDMMRDARMSGEALGEARGEARGREAERKRMQEKLDEKQSQIEKERRRYEKEIEELKRQLAEKQTA</sequence>
<keyword evidence="3" id="KW-1185">Reference proteome</keyword>
<evidence type="ECO:0000313" key="3">
    <source>
        <dbReference type="Proteomes" id="UP000597877"/>
    </source>
</evidence>